<dbReference type="InterPro" id="IPR050821">
    <property type="entry name" value="Cytosolic_carboxypeptidase"/>
</dbReference>
<dbReference type="PANTHER" id="PTHR12756:SF11">
    <property type="entry name" value="CYTOSOLIC CARBOXYPEPTIDASE 1"/>
    <property type="match status" value="1"/>
</dbReference>
<dbReference type="Gene3D" id="3.40.630.10">
    <property type="entry name" value="Zn peptidases"/>
    <property type="match status" value="1"/>
</dbReference>
<comment type="cofactor">
    <cofactor evidence="1">
        <name>Zn(2+)</name>
        <dbReference type="ChEBI" id="CHEBI:29105"/>
    </cofactor>
</comment>
<evidence type="ECO:0000259" key="4">
    <source>
        <dbReference type="PROSITE" id="PS52035"/>
    </source>
</evidence>
<dbReference type="AlphaFoldDB" id="G0QP77"/>
<feature type="non-terminal residue" evidence="5">
    <location>
        <position position="1"/>
    </location>
</feature>
<keyword evidence="5" id="KW-0645">Protease</keyword>
<keyword evidence="6" id="KW-1185">Reference proteome</keyword>
<proteinExistence type="inferred from homology"/>
<dbReference type="GO" id="GO:0004181">
    <property type="term" value="F:metallocarboxypeptidase activity"/>
    <property type="evidence" value="ECO:0007669"/>
    <property type="project" value="UniProtKB-EC"/>
</dbReference>
<dbReference type="GeneID" id="14909147"/>
<accession>G0QP77</accession>
<dbReference type="PROSITE" id="PS52035">
    <property type="entry name" value="PEPTIDASE_M14"/>
    <property type="match status" value="1"/>
</dbReference>
<dbReference type="EC" id="3.4.17.2" evidence="5"/>
<evidence type="ECO:0000313" key="6">
    <source>
        <dbReference type="Proteomes" id="UP000008983"/>
    </source>
</evidence>
<dbReference type="OrthoDB" id="10253041at2759"/>
<dbReference type="RefSeq" id="XP_004036961.1">
    <property type="nucleotide sequence ID" value="XM_004036913.1"/>
</dbReference>
<keyword evidence="5" id="KW-0378">Hydrolase</keyword>
<organism evidence="5 6">
    <name type="scientific">Ichthyophthirius multifiliis</name>
    <name type="common">White spot disease agent</name>
    <name type="synonym">Ich</name>
    <dbReference type="NCBI Taxonomy" id="5932"/>
    <lineage>
        <taxon>Eukaryota</taxon>
        <taxon>Sar</taxon>
        <taxon>Alveolata</taxon>
        <taxon>Ciliophora</taxon>
        <taxon>Intramacronucleata</taxon>
        <taxon>Oligohymenophorea</taxon>
        <taxon>Hymenostomatida</taxon>
        <taxon>Ophryoglenina</taxon>
        <taxon>Ichthyophthirius</taxon>
    </lineage>
</organism>
<evidence type="ECO:0000256" key="2">
    <source>
        <dbReference type="ARBA" id="ARBA00005988"/>
    </source>
</evidence>
<dbReference type="EMBL" id="GL983531">
    <property type="protein sequence ID" value="EGR32975.1"/>
    <property type="molecule type" value="Genomic_DNA"/>
</dbReference>
<dbReference type="GO" id="GO:0006508">
    <property type="term" value="P:proteolysis"/>
    <property type="evidence" value="ECO:0007669"/>
    <property type="project" value="InterPro"/>
</dbReference>
<evidence type="ECO:0000256" key="1">
    <source>
        <dbReference type="ARBA" id="ARBA00001947"/>
    </source>
</evidence>
<feature type="domain" description="Peptidase M14" evidence="4">
    <location>
        <begin position="47"/>
        <end position="260"/>
    </location>
</feature>
<evidence type="ECO:0000256" key="3">
    <source>
        <dbReference type="PROSITE-ProRule" id="PRU01379"/>
    </source>
</evidence>
<dbReference type="SUPFAM" id="SSF53187">
    <property type="entry name" value="Zn-dependent exopeptidases"/>
    <property type="match status" value="1"/>
</dbReference>
<sequence>YNKSGFRRKNPEDENQENLPLSDFFYTLKFSYTFQNQGDRVLFSFQKPYTFADLVNFVEKMENILKKMQNSVDEFNQKTRSLTIITENIFYKKENVGGSRLGLAIYLIEISASKKIKQILPYDRRKIIFIIARQHPAETPSSLIVQGLIEYLLSDDIAAQKLREIFIFKIAPMINPDGVSVGNTRTNISGSDLNRQWDNPSESLDPEIFYLKQYMIKYCFRKEIYFFLDIHASSTQKNCFMFGCEQANVKSIHGKGYSLE</sequence>
<dbReference type="PANTHER" id="PTHR12756">
    <property type="entry name" value="CYTOSOLIC CARBOXYPEPTIDASE"/>
    <property type="match status" value="1"/>
</dbReference>
<dbReference type="OMA" id="KEMMARM"/>
<protein>
    <submittedName>
        <fullName evidence="5">Zinc carboxypeptidase family protein, putative</fullName>
        <ecNumber evidence="5">3.4.17.2</ecNumber>
    </submittedName>
</protein>
<name>G0QP77_ICHMU</name>
<dbReference type="eggNOG" id="KOG3641">
    <property type="taxonomic scope" value="Eukaryota"/>
</dbReference>
<comment type="similarity">
    <text evidence="2 3">Belongs to the peptidase M14 family.</text>
</comment>
<keyword evidence="5" id="KW-0121">Carboxypeptidase</keyword>
<dbReference type="InParanoid" id="G0QP77"/>
<evidence type="ECO:0000313" key="5">
    <source>
        <dbReference type="EMBL" id="EGR32975.1"/>
    </source>
</evidence>
<comment type="caution">
    <text evidence="3">Lacks conserved residue(s) required for the propagation of feature annotation.</text>
</comment>
<dbReference type="GO" id="GO:0008270">
    <property type="term" value="F:zinc ion binding"/>
    <property type="evidence" value="ECO:0007669"/>
    <property type="project" value="InterPro"/>
</dbReference>
<dbReference type="Pfam" id="PF00246">
    <property type="entry name" value="Peptidase_M14"/>
    <property type="match status" value="1"/>
</dbReference>
<dbReference type="Proteomes" id="UP000008983">
    <property type="component" value="Unassembled WGS sequence"/>
</dbReference>
<gene>
    <name evidence="5" type="ORF">IMG5_064980</name>
</gene>
<dbReference type="STRING" id="857967.G0QP77"/>
<reference evidence="5 6" key="1">
    <citation type="submission" date="2011-07" db="EMBL/GenBank/DDBJ databases">
        <authorList>
            <person name="Coyne R."/>
            <person name="Brami D."/>
            <person name="Johnson J."/>
            <person name="Hostetler J."/>
            <person name="Hannick L."/>
            <person name="Clark T."/>
            <person name="Cassidy-Hanley D."/>
            <person name="Inman J."/>
        </authorList>
    </citation>
    <scope>NUCLEOTIDE SEQUENCE [LARGE SCALE GENOMIC DNA]</scope>
    <source>
        <strain evidence="5 6">G5</strain>
    </source>
</reference>
<dbReference type="InterPro" id="IPR000834">
    <property type="entry name" value="Peptidase_M14"/>
</dbReference>